<dbReference type="SUPFAM" id="SSF51261">
    <property type="entry name" value="Duplicated hybrid motif"/>
    <property type="match status" value="1"/>
</dbReference>
<comment type="cofactor">
    <cofactor evidence="1">
        <name>Zn(2+)</name>
        <dbReference type="ChEBI" id="CHEBI:29105"/>
    </cofactor>
</comment>
<dbReference type="GO" id="GO:0046872">
    <property type="term" value="F:metal ion binding"/>
    <property type="evidence" value="ECO:0007669"/>
    <property type="project" value="UniProtKB-KW"/>
</dbReference>
<keyword evidence="4" id="KW-0378">Hydrolase</keyword>
<dbReference type="Proteomes" id="UP001152467">
    <property type="component" value="Unassembled WGS sequence"/>
</dbReference>
<proteinExistence type="predicted"/>
<organism evidence="8 9">
    <name type="scientific">Pseudoalteromonas holothuriae</name>
    <dbReference type="NCBI Taxonomy" id="2963714"/>
    <lineage>
        <taxon>Bacteria</taxon>
        <taxon>Pseudomonadati</taxon>
        <taxon>Pseudomonadota</taxon>
        <taxon>Gammaproteobacteria</taxon>
        <taxon>Alteromonadales</taxon>
        <taxon>Pseudoalteromonadaceae</taxon>
        <taxon>Pseudoalteromonas</taxon>
    </lineage>
</organism>
<sequence length="430" mass="48055">MKKILFTVLSTALFGCVENVSDPKTEVQNNVSQATVSHSTQLPKVAQMNEQQSKTNHNKTTKTLVLSVKAGQSLIGLLKPFGFTEQHAWQVTELVKPDMDLNRLNIGQKFQVEYNEQGLVALIFAIDFAQRLRVIRNETGWHKALYSMLTKSKQVLRSTTVSNSLYEAAQQEGVPLDVINQMIMAFSHFIDFQRQIQSGDQLTLMFNEQQVLVADALYDRKDNPTQLLYGHLVAGNESFEIFHHQGDKLIDGFYFADGRPARSLLLKTPLNGARLSSQFGRRKHPILGYTRLHAGLDFGAPMGTPIFAAGNGTVEKANWGGSFGNRVLLRHAHGYKTLYAHLKGFAPGIKPGVKVKQGQTIGYLGNTGLSQARHLHYEVHKNGKPINPLLLKKVSQVKMQGSEFAWLQDTVINIQSMLEKERLAMNAVEF</sequence>
<accession>A0A9W4VSR7</accession>
<evidence type="ECO:0000256" key="4">
    <source>
        <dbReference type="ARBA" id="ARBA00022801"/>
    </source>
</evidence>
<evidence type="ECO:0000256" key="1">
    <source>
        <dbReference type="ARBA" id="ARBA00001947"/>
    </source>
</evidence>
<dbReference type="Pfam" id="PF01551">
    <property type="entry name" value="Peptidase_M23"/>
    <property type="match status" value="1"/>
</dbReference>
<dbReference type="RefSeq" id="WP_261625927.1">
    <property type="nucleotide sequence ID" value="NZ_CAMAPC010000003.1"/>
</dbReference>
<evidence type="ECO:0000313" key="9">
    <source>
        <dbReference type="Proteomes" id="UP001152467"/>
    </source>
</evidence>
<feature type="domain" description="M23ase beta-sheet core" evidence="7">
    <location>
        <begin position="292"/>
        <end position="388"/>
    </location>
</feature>
<keyword evidence="6" id="KW-0482">Metalloprotease</keyword>
<keyword evidence="2" id="KW-0645">Protease</keyword>
<dbReference type="PROSITE" id="PS51257">
    <property type="entry name" value="PROKAR_LIPOPROTEIN"/>
    <property type="match status" value="1"/>
</dbReference>
<dbReference type="Gene3D" id="2.70.70.10">
    <property type="entry name" value="Glucose Permease (Domain IIA)"/>
    <property type="match status" value="1"/>
</dbReference>
<dbReference type="InterPro" id="IPR050570">
    <property type="entry name" value="Cell_wall_metabolism_enzyme"/>
</dbReference>
<dbReference type="PANTHER" id="PTHR21666:SF288">
    <property type="entry name" value="CELL DIVISION PROTEIN YTFB"/>
    <property type="match status" value="1"/>
</dbReference>
<keyword evidence="5" id="KW-0862">Zinc</keyword>
<keyword evidence="9" id="KW-1185">Reference proteome</keyword>
<name>A0A9W4VSR7_9GAMM</name>
<dbReference type="AlphaFoldDB" id="A0A9W4VSR7"/>
<evidence type="ECO:0000256" key="3">
    <source>
        <dbReference type="ARBA" id="ARBA00022723"/>
    </source>
</evidence>
<evidence type="ECO:0000313" key="8">
    <source>
        <dbReference type="EMBL" id="CAH9052870.1"/>
    </source>
</evidence>
<dbReference type="InterPro" id="IPR011055">
    <property type="entry name" value="Dup_hybrid_motif"/>
</dbReference>
<evidence type="ECO:0000259" key="7">
    <source>
        <dbReference type="Pfam" id="PF01551"/>
    </source>
</evidence>
<reference evidence="8" key="1">
    <citation type="submission" date="2022-07" db="EMBL/GenBank/DDBJ databases">
        <authorList>
            <person name="Criscuolo A."/>
        </authorList>
    </citation>
    <scope>NUCLEOTIDE SEQUENCE</scope>
    <source>
        <strain evidence="8">CIP111854</strain>
    </source>
</reference>
<protein>
    <recommendedName>
        <fullName evidence="7">M23ase beta-sheet core domain-containing protein</fullName>
    </recommendedName>
</protein>
<dbReference type="InterPro" id="IPR016047">
    <property type="entry name" value="M23ase_b-sheet_dom"/>
</dbReference>
<evidence type="ECO:0000256" key="5">
    <source>
        <dbReference type="ARBA" id="ARBA00022833"/>
    </source>
</evidence>
<dbReference type="GO" id="GO:0004222">
    <property type="term" value="F:metalloendopeptidase activity"/>
    <property type="evidence" value="ECO:0007669"/>
    <property type="project" value="TreeGrafter"/>
</dbReference>
<keyword evidence="3" id="KW-0479">Metal-binding</keyword>
<gene>
    <name evidence="8" type="ORF">PSECIP111854_01058</name>
</gene>
<comment type="caution">
    <text evidence="8">The sequence shown here is derived from an EMBL/GenBank/DDBJ whole genome shotgun (WGS) entry which is preliminary data.</text>
</comment>
<dbReference type="CDD" id="cd12797">
    <property type="entry name" value="M23_peptidase"/>
    <property type="match status" value="1"/>
</dbReference>
<dbReference type="PANTHER" id="PTHR21666">
    <property type="entry name" value="PEPTIDASE-RELATED"/>
    <property type="match status" value="1"/>
</dbReference>
<dbReference type="EMBL" id="CAMAPC010000003">
    <property type="protein sequence ID" value="CAH9052870.1"/>
    <property type="molecule type" value="Genomic_DNA"/>
</dbReference>
<dbReference type="GO" id="GO:0006508">
    <property type="term" value="P:proteolysis"/>
    <property type="evidence" value="ECO:0007669"/>
    <property type="project" value="UniProtKB-KW"/>
</dbReference>
<evidence type="ECO:0000256" key="2">
    <source>
        <dbReference type="ARBA" id="ARBA00022670"/>
    </source>
</evidence>
<evidence type="ECO:0000256" key="6">
    <source>
        <dbReference type="ARBA" id="ARBA00023049"/>
    </source>
</evidence>
<dbReference type="Gene3D" id="3.10.450.350">
    <property type="match status" value="2"/>
</dbReference>